<gene>
    <name evidence="2" type="ORF">J437_LFUL007573</name>
</gene>
<keyword evidence="3" id="KW-1185">Reference proteome</keyword>
<evidence type="ECO:0000313" key="3">
    <source>
        <dbReference type="Proteomes" id="UP000792457"/>
    </source>
</evidence>
<sequence>MPGKEVKELYVAKSLEELRAKTEITKLLLDHSPKVLLGSAKVLHDNATKDLLRGDEEKSYILFMKFVELALYMKRMKNVSKKEFEETFGGQNVNLAINKLEELQKSLSKR</sequence>
<reference evidence="2" key="2">
    <citation type="submission" date="2017-10" db="EMBL/GenBank/DDBJ databases">
        <title>Ladona fulva Genome sequencing and assembly.</title>
        <authorList>
            <person name="Murali S."/>
            <person name="Richards S."/>
            <person name="Bandaranaike D."/>
            <person name="Bellair M."/>
            <person name="Blankenburg K."/>
            <person name="Chao H."/>
            <person name="Dinh H."/>
            <person name="Doddapaneni H."/>
            <person name="Dugan-Rocha S."/>
            <person name="Elkadiri S."/>
            <person name="Gnanaolivu R."/>
            <person name="Hernandez B."/>
            <person name="Skinner E."/>
            <person name="Javaid M."/>
            <person name="Lee S."/>
            <person name="Li M."/>
            <person name="Ming W."/>
            <person name="Munidasa M."/>
            <person name="Muniz J."/>
            <person name="Nguyen L."/>
            <person name="Hughes D."/>
            <person name="Osuji N."/>
            <person name="Pu L.-L."/>
            <person name="Puazo M."/>
            <person name="Qu C."/>
            <person name="Quiroz J."/>
            <person name="Raj R."/>
            <person name="Weissenberger G."/>
            <person name="Xin Y."/>
            <person name="Zou X."/>
            <person name="Han Y."/>
            <person name="Worley K."/>
            <person name="Muzny D."/>
            <person name="Gibbs R."/>
        </authorList>
    </citation>
    <scope>NUCLEOTIDE SEQUENCE</scope>
    <source>
        <strain evidence="2">Sampled in the wild</strain>
    </source>
</reference>
<dbReference type="EMBL" id="KZ308407">
    <property type="protein sequence ID" value="KAG8229019.1"/>
    <property type="molecule type" value="Genomic_DNA"/>
</dbReference>
<dbReference type="GO" id="GO:0016579">
    <property type="term" value="P:protein deubiquitination"/>
    <property type="evidence" value="ECO:0007669"/>
    <property type="project" value="UniProtKB-ARBA"/>
</dbReference>
<evidence type="ECO:0000313" key="2">
    <source>
        <dbReference type="EMBL" id="KAG8229019.1"/>
    </source>
</evidence>
<reference evidence="2" key="1">
    <citation type="submission" date="2013-04" db="EMBL/GenBank/DDBJ databases">
        <authorList>
            <person name="Qu J."/>
            <person name="Murali S.C."/>
            <person name="Bandaranaike D."/>
            <person name="Bellair M."/>
            <person name="Blankenburg K."/>
            <person name="Chao H."/>
            <person name="Dinh H."/>
            <person name="Doddapaneni H."/>
            <person name="Downs B."/>
            <person name="Dugan-Rocha S."/>
            <person name="Elkadiri S."/>
            <person name="Gnanaolivu R.D."/>
            <person name="Hernandez B."/>
            <person name="Javaid M."/>
            <person name="Jayaseelan J.C."/>
            <person name="Lee S."/>
            <person name="Li M."/>
            <person name="Ming W."/>
            <person name="Munidasa M."/>
            <person name="Muniz J."/>
            <person name="Nguyen L."/>
            <person name="Ongeri F."/>
            <person name="Osuji N."/>
            <person name="Pu L.-L."/>
            <person name="Puazo M."/>
            <person name="Qu C."/>
            <person name="Quiroz J."/>
            <person name="Raj R."/>
            <person name="Weissenberger G."/>
            <person name="Xin Y."/>
            <person name="Zou X."/>
            <person name="Han Y."/>
            <person name="Richards S."/>
            <person name="Worley K."/>
            <person name="Muzny D."/>
            <person name="Gibbs R."/>
        </authorList>
    </citation>
    <scope>NUCLEOTIDE SEQUENCE</scope>
    <source>
        <strain evidence="2">Sampled in the wild</strain>
    </source>
</reference>
<comment type="caution">
    <text evidence="2">The sequence shown here is derived from an EMBL/GenBank/DDBJ whole genome shotgun (WGS) entry which is preliminary data.</text>
</comment>
<dbReference type="Gene3D" id="1.20.58.80">
    <property type="entry name" value="Phosphotransferase system, lactose/cellobiose-type IIA subunit"/>
    <property type="match status" value="1"/>
</dbReference>
<protein>
    <recommendedName>
        <fullName evidence="1">USP8 dimerisation domain-containing protein</fullName>
    </recommendedName>
</protein>
<name>A0A8K0K7M2_LADFU</name>
<dbReference type="SUPFAM" id="SSF140856">
    <property type="entry name" value="USP8 N-terminal domain-like"/>
    <property type="match status" value="1"/>
</dbReference>
<evidence type="ECO:0000259" key="1">
    <source>
        <dbReference type="Pfam" id="PF08969"/>
    </source>
</evidence>
<dbReference type="Pfam" id="PF08969">
    <property type="entry name" value="USP8_dimer"/>
    <property type="match status" value="1"/>
</dbReference>
<feature type="non-terminal residue" evidence="2">
    <location>
        <position position="1"/>
    </location>
</feature>
<dbReference type="OrthoDB" id="292964at2759"/>
<dbReference type="InterPro" id="IPR015063">
    <property type="entry name" value="USP8_dimer"/>
</dbReference>
<dbReference type="AlphaFoldDB" id="A0A8K0K7M2"/>
<organism evidence="2 3">
    <name type="scientific">Ladona fulva</name>
    <name type="common">Scarce chaser dragonfly</name>
    <name type="synonym">Libellula fulva</name>
    <dbReference type="NCBI Taxonomy" id="123851"/>
    <lineage>
        <taxon>Eukaryota</taxon>
        <taxon>Metazoa</taxon>
        <taxon>Ecdysozoa</taxon>
        <taxon>Arthropoda</taxon>
        <taxon>Hexapoda</taxon>
        <taxon>Insecta</taxon>
        <taxon>Pterygota</taxon>
        <taxon>Palaeoptera</taxon>
        <taxon>Odonata</taxon>
        <taxon>Epiprocta</taxon>
        <taxon>Anisoptera</taxon>
        <taxon>Libelluloidea</taxon>
        <taxon>Libellulidae</taxon>
        <taxon>Ladona</taxon>
    </lineage>
</organism>
<dbReference type="Proteomes" id="UP000792457">
    <property type="component" value="Unassembled WGS sequence"/>
</dbReference>
<accession>A0A8K0K7M2</accession>
<proteinExistence type="predicted"/>
<feature type="domain" description="USP8 dimerisation" evidence="1">
    <location>
        <begin position="5"/>
        <end position="110"/>
    </location>
</feature>